<proteinExistence type="predicted"/>
<gene>
    <name evidence="4" type="primary">hfq</name>
    <name evidence="4" type="ORF">Q3C12_19705</name>
</gene>
<evidence type="ECO:0000259" key="3">
    <source>
        <dbReference type="PROSITE" id="PS52002"/>
    </source>
</evidence>
<dbReference type="PANTHER" id="PTHR34772">
    <property type="entry name" value="RNA-BINDING PROTEIN HFQ"/>
    <property type="match status" value="1"/>
</dbReference>
<dbReference type="PROSITE" id="PS52002">
    <property type="entry name" value="SM"/>
    <property type="match status" value="1"/>
</dbReference>
<dbReference type="PANTHER" id="PTHR34772:SF1">
    <property type="entry name" value="RNA-BINDING PROTEIN HFQ"/>
    <property type="match status" value="1"/>
</dbReference>
<evidence type="ECO:0000256" key="1">
    <source>
        <dbReference type="ARBA" id="ARBA00022884"/>
    </source>
</evidence>
<keyword evidence="5" id="KW-1185">Reference proteome</keyword>
<protein>
    <submittedName>
        <fullName evidence="4">RNA chaperone Hfq</fullName>
    </submittedName>
</protein>
<organism evidence="4 5">
    <name type="scientific">Paenibacillus ehimensis</name>
    <dbReference type="NCBI Taxonomy" id="79264"/>
    <lineage>
        <taxon>Bacteria</taxon>
        <taxon>Bacillati</taxon>
        <taxon>Bacillota</taxon>
        <taxon>Bacilli</taxon>
        <taxon>Bacillales</taxon>
        <taxon>Paenibacillaceae</taxon>
        <taxon>Paenibacillus</taxon>
    </lineage>
</organism>
<evidence type="ECO:0000313" key="4">
    <source>
        <dbReference type="EMBL" id="MDO3679239.1"/>
    </source>
</evidence>
<keyword evidence="1" id="KW-0694">RNA-binding</keyword>
<reference evidence="4" key="1">
    <citation type="submission" date="2023-07" db="EMBL/GenBank/DDBJ databases">
        <authorList>
            <person name="Aktuganov G."/>
            <person name="Boyko T."/>
            <person name="Delegan Y."/>
            <person name="Galimzianova N."/>
            <person name="Gilvanova E."/>
            <person name="Korobov V."/>
            <person name="Kuzmina L."/>
            <person name="Melentiev A."/>
            <person name="Milman P."/>
            <person name="Ryabova A."/>
            <person name="Stupak E."/>
            <person name="Yasakov T."/>
            <person name="Zharikova N."/>
            <person name="Zhurenko E."/>
        </authorList>
    </citation>
    <scope>NUCLEOTIDE SEQUENCE</scope>
    <source>
        <strain evidence="4">IB-739</strain>
    </source>
</reference>
<dbReference type="RefSeq" id="WP_127490375.1">
    <property type="nucleotide sequence ID" value="NZ_JARLKN010000013.1"/>
</dbReference>
<dbReference type="InterPro" id="IPR047575">
    <property type="entry name" value="Sm"/>
</dbReference>
<evidence type="ECO:0000313" key="5">
    <source>
        <dbReference type="Proteomes" id="UP001168883"/>
    </source>
</evidence>
<dbReference type="InterPro" id="IPR010920">
    <property type="entry name" value="LSM_dom_sf"/>
</dbReference>
<evidence type="ECO:0000256" key="2">
    <source>
        <dbReference type="ARBA" id="ARBA00023016"/>
    </source>
</evidence>
<dbReference type="EMBL" id="JAUMKJ010000025">
    <property type="protein sequence ID" value="MDO3679239.1"/>
    <property type="molecule type" value="Genomic_DNA"/>
</dbReference>
<comment type="caution">
    <text evidence="4">The sequence shown here is derived from an EMBL/GenBank/DDBJ whole genome shotgun (WGS) entry which is preliminary data.</text>
</comment>
<sequence length="74" mass="8160">MNKAKANETVQSNFLNTLTEEGIPVTLITKNGFQMKGVVKFHDQYTIVLEVNGNDTLINKVAISTIIASKRVPI</sequence>
<name>A0ABT8VE41_9BACL</name>
<accession>A0ABT8VE41</accession>
<dbReference type="SUPFAM" id="SSF50182">
    <property type="entry name" value="Sm-like ribonucleoproteins"/>
    <property type="match status" value="1"/>
</dbReference>
<dbReference type="Gene3D" id="2.30.30.100">
    <property type="match status" value="1"/>
</dbReference>
<dbReference type="CDD" id="cd01716">
    <property type="entry name" value="Hfq"/>
    <property type="match status" value="1"/>
</dbReference>
<dbReference type="Proteomes" id="UP001168883">
    <property type="component" value="Unassembled WGS sequence"/>
</dbReference>
<dbReference type="InterPro" id="IPR005001">
    <property type="entry name" value="Hfq"/>
</dbReference>
<feature type="domain" description="Sm" evidence="3">
    <location>
        <begin position="12"/>
        <end position="72"/>
    </location>
</feature>
<keyword evidence="2" id="KW-0346">Stress response</keyword>
<dbReference type="Pfam" id="PF17209">
    <property type="entry name" value="Hfq"/>
    <property type="match status" value="1"/>
</dbReference>
<dbReference type="NCBIfam" id="TIGR02383">
    <property type="entry name" value="Hfq"/>
    <property type="match status" value="1"/>
</dbReference>